<feature type="transmembrane region" description="Helical" evidence="1">
    <location>
        <begin position="6"/>
        <end position="24"/>
    </location>
</feature>
<comment type="caution">
    <text evidence="2">The sequence shown here is derived from an EMBL/GenBank/DDBJ whole genome shotgun (WGS) entry which is preliminary data.</text>
</comment>
<organism evidence="2">
    <name type="scientific">marine sediment metagenome</name>
    <dbReference type="NCBI Taxonomy" id="412755"/>
    <lineage>
        <taxon>unclassified sequences</taxon>
        <taxon>metagenomes</taxon>
        <taxon>ecological metagenomes</taxon>
    </lineage>
</organism>
<evidence type="ECO:0000256" key="1">
    <source>
        <dbReference type="SAM" id="Phobius"/>
    </source>
</evidence>
<protein>
    <submittedName>
        <fullName evidence="2">Uncharacterized protein</fullName>
    </submittedName>
</protein>
<accession>A0A0F9EWN4</accession>
<feature type="transmembrane region" description="Helical" evidence="1">
    <location>
        <begin position="60"/>
        <end position="81"/>
    </location>
</feature>
<reference evidence="2" key="1">
    <citation type="journal article" date="2015" name="Nature">
        <title>Complex archaea that bridge the gap between prokaryotes and eukaryotes.</title>
        <authorList>
            <person name="Spang A."/>
            <person name="Saw J.H."/>
            <person name="Jorgensen S.L."/>
            <person name="Zaremba-Niedzwiedzka K."/>
            <person name="Martijn J."/>
            <person name="Lind A.E."/>
            <person name="van Eijk R."/>
            <person name="Schleper C."/>
            <person name="Guy L."/>
            <person name="Ettema T.J."/>
        </authorList>
    </citation>
    <scope>NUCLEOTIDE SEQUENCE</scope>
</reference>
<sequence length="96" mass="10948">DLHFKILIVSVLVAFISIFFLGSIGEIISTISIMIAIAPILIIGWGMFYHQFKSQNWGWLLPSIALSIFGFGFVILTIFYFKVMRKEFKKGHGIYS</sequence>
<dbReference type="AlphaFoldDB" id="A0A0F9EWN4"/>
<keyword evidence="1" id="KW-1133">Transmembrane helix</keyword>
<proteinExistence type="predicted"/>
<gene>
    <name evidence="2" type="ORF">LCGC14_2024770</name>
</gene>
<name>A0A0F9EWN4_9ZZZZ</name>
<keyword evidence="1" id="KW-0812">Transmembrane</keyword>
<evidence type="ECO:0000313" key="2">
    <source>
        <dbReference type="EMBL" id="KKL78444.1"/>
    </source>
</evidence>
<feature type="non-terminal residue" evidence="2">
    <location>
        <position position="1"/>
    </location>
</feature>
<dbReference type="EMBL" id="LAZR01023452">
    <property type="protein sequence ID" value="KKL78444.1"/>
    <property type="molecule type" value="Genomic_DNA"/>
</dbReference>
<feature type="transmembrane region" description="Helical" evidence="1">
    <location>
        <begin position="31"/>
        <end position="48"/>
    </location>
</feature>
<keyword evidence="1" id="KW-0472">Membrane</keyword>